<evidence type="ECO:0000256" key="3">
    <source>
        <dbReference type="ARBA" id="ARBA00022692"/>
    </source>
</evidence>
<feature type="transmembrane region" description="Helical" evidence="7">
    <location>
        <begin position="442"/>
        <end position="458"/>
    </location>
</feature>
<evidence type="ECO:0000313" key="9">
    <source>
        <dbReference type="Proteomes" id="UP001642483"/>
    </source>
</evidence>
<dbReference type="Pfam" id="PF03062">
    <property type="entry name" value="MBOAT"/>
    <property type="match status" value="1"/>
</dbReference>
<feature type="transmembrane region" description="Helical" evidence="7">
    <location>
        <begin position="52"/>
        <end position="70"/>
    </location>
</feature>
<accession>A0ABP0GYG1</accession>
<keyword evidence="6" id="KW-0012">Acyltransferase</keyword>
<evidence type="ECO:0000256" key="4">
    <source>
        <dbReference type="ARBA" id="ARBA00022989"/>
    </source>
</evidence>
<dbReference type="PANTHER" id="PTHR13906:SF4">
    <property type="entry name" value="LYSOPHOSPHOLIPID ACYLTRANSFERASE 6"/>
    <property type="match status" value="1"/>
</dbReference>
<comment type="caution">
    <text evidence="8">The sequence shown here is derived from an EMBL/GenBank/DDBJ whole genome shotgun (WGS) entry which is preliminary data.</text>
</comment>
<feature type="transmembrane region" description="Helical" evidence="7">
    <location>
        <begin position="365"/>
        <end position="387"/>
    </location>
</feature>
<evidence type="ECO:0000256" key="5">
    <source>
        <dbReference type="ARBA" id="ARBA00023136"/>
    </source>
</evidence>
<keyword evidence="3 7" id="KW-0812">Transmembrane</keyword>
<proteinExistence type="predicted"/>
<keyword evidence="4 7" id="KW-1133">Transmembrane helix</keyword>
<reference evidence="8 9" key="1">
    <citation type="submission" date="2024-02" db="EMBL/GenBank/DDBJ databases">
        <authorList>
            <person name="Daric V."/>
            <person name="Darras S."/>
        </authorList>
    </citation>
    <scope>NUCLEOTIDE SEQUENCE [LARGE SCALE GENOMIC DNA]</scope>
</reference>
<evidence type="ECO:0000256" key="6">
    <source>
        <dbReference type="ARBA" id="ARBA00023315"/>
    </source>
</evidence>
<feature type="transmembrane region" description="Helical" evidence="7">
    <location>
        <begin position="407"/>
        <end position="430"/>
    </location>
</feature>
<comment type="subcellular location">
    <subcellularLocation>
        <location evidence="1">Endoplasmic reticulum membrane</location>
        <topology evidence="1">Multi-pass membrane protein</topology>
    </subcellularLocation>
</comment>
<keyword evidence="9" id="KW-1185">Reference proteome</keyword>
<dbReference type="EMBL" id="CAWYQH010000163">
    <property type="protein sequence ID" value="CAK8696774.1"/>
    <property type="molecule type" value="Genomic_DNA"/>
</dbReference>
<dbReference type="Proteomes" id="UP001642483">
    <property type="component" value="Unassembled WGS sequence"/>
</dbReference>
<organism evidence="8 9">
    <name type="scientific">Clavelina lepadiformis</name>
    <name type="common">Light-bulb sea squirt</name>
    <name type="synonym">Ascidia lepadiformis</name>
    <dbReference type="NCBI Taxonomy" id="159417"/>
    <lineage>
        <taxon>Eukaryota</taxon>
        <taxon>Metazoa</taxon>
        <taxon>Chordata</taxon>
        <taxon>Tunicata</taxon>
        <taxon>Ascidiacea</taxon>
        <taxon>Aplousobranchia</taxon>
        <taxon>Clavelinidae</taxon>
        <taxon>Clavelina</taxon>
    </lineage>
</organism>
<feature type="transmembrane region" description="Helical" evidence="7">
    <location>
        <begin position="100"/>
        <end position="118"/>
    </location>
</feature>
<gene>
    <name evidence="8" type="ORF">CVLEPA_LOCUS30095</name>
</gene>
<feature type="transmembrane region" description="Helical" evidence="7">
    <location>
        <begin position="25"/>
        <end position="45"/>
    </location>
</feature>
<evidence type="ECO:0000256" key="1">
    <source>
        <dbReference type="ARBA" id="ARBA00004477"/>
    </source>
</evidence>
<name>A0ABP0GYG1_CLALP</name>
<evidence type="ECO:0000313" key="8">
    <source>
        <dbReference type="EMBL" id="CAK8696774.1"/>
    </source>
</evidence>
<protein>
    <submittedName>
        <fullName evidence="8">Uncharacterized protein</fullName>
    </submittedName>
</protein>
<evidence type="ECO:0000256" key="2">
    <source>
        <dbReference type="ARBA" id="ARBA00022679"/>
    </source>
</evidence>
<dbReference type="PANTHER" id="PTHR13906">
    <property type="entry name" value="PORCUPINE"/>
    <property type="match status" value="1"/>
</dbReference>
<keyword evidence="5 7" id="KW-0472">Membrane</keyword>
<sequence length="505" mass="58486">MNIILSTVGYFIHAFTGLNVAEDQLTFLVALYIALSTSYIYKWYIQFSYLQVKYKLSFLGLSGIWLLYFIWGWNFLFALVEVTVCYVLMIYLPSQSSKRYVFVFAMGTLSIAHAYNVYERLISNNKDIAADFTGPVMIITQRVTSLSFSLSDGAVKEESLTENQKRSAIKKTPTFYEYFAYMFSVFGIMAGPLVFFNDFIKCTQEESKYYNEKDTKKSASPSPNRAVLSKVITSMMMIVIYWLGSKTWHYQKNVDPTFIESTPVWQRFLYLYGSLFVSRAKYYGVWLFADAVHNVAGIGFSGYCEDGKPQWELISNINILNIEMATGLKTYIDNWNITTVKWIRLVAYDRLSTKYRTWACFMLSAFWHGFFPGYYMMFLTCHVYLLVQRKARRVIRPNFQTSRNLRILYEVVTLFITQITIAYSVLPFVILEWTASIRFYKSVWFVGHVIGLVLLLVLPSGKPPVKSQNGHRDHRYQLVGKEVIESKTALAAGLSQNGHNHVRQR</sequence>
<feature type="transmembrane region" description="Helical" evidence="7">
    <location>
        <begin position="226"/>
        <end position="244"/>
    </location>
</feature>
<feature type="transmembrane region" description="Helical" evidence="7">
    <location>
        <begin position="178"/>
        <end position="200"/>
    </location>
</feature>
<keyword evidence="2" id="KW-0808">Transferase</keyword>
<evidence type="ECO:0000256" key="7">
    <source>
        <dbReference type="SAM" id="Phobius"/>
    </source>
</evidence>
<dbReference type="InterPro" id="IPR049941">
    <property type="entry name" value="LPLAT_7/PORCN-like"/>
</dbReference>
<dbReference type="InterPro" id="IPR004299">
    <property type="entry name" value="MBOAT_fam"/>
</dbReference>